<keyword evidence="2" id="KW-1185">Reference proteome</keyword>
<accession>A0ABV2TCB3</accession>
<dbReference type="Proteomes" id="UP001549749">
    <property type="component" value="Unassembled WGS sequence"/>
</dbReference>
<organism evidence="1 2">
    <name type="scientific">Chitinophaga defluvii</name>
    <dbReference type="NCBI Taxonomy" id="3163343"/>
    <lineage>
        <taxon>Bacteria</taxon>
        <taxon>Pseudomonadati</taxon>
        <taxon>Bacteroidota</taxon>
        <taxon>Chitinophagia</taxon>
        <taxon>Chitinophagales</taxon>
        <taxon>Chitinophagaceae</taxon>
        <taxon>Chitinophaga</taxon>
    </lineage>
</organism>
<reference evidence="1 2" key="1">
    <citation type="submission" date="2024-06" db="EMBL/GenBank/DDBJ databases">
        <title>Chitinophaga defluvii sp. nov., isolated from municipal sewage.</title>
        <authorList>
            <person name="Zhang L."/>
        </authorList>
    </citation>
    <scope>NUCLEOTIDE SEQUENCE [LARGE SCALE GENOMIC DNA]</scope>
    <source>
        <strain evidence="1 2">H8</strain>
    </source>
</reference>
<comment type="caution">
    <text evidence="1">The sequence shown here is derived from an EMBL/GenBank/DDBJ whole genome shotgun (WGS) entry which is preliminary data.</text>
</comment>
<evidence type="ECO:0000313" key="2">
    <source>
        <dbReference type="Proteomes" id="UP001549749"/>
    </source>
</evidence>
<sequence>MNTLKFSVQSLLSFGADQSITGPMSPVLFAKEVAEKTGHKFNRLARIWFRNEKILQNHEADGLTGHDLLIIAHQYDDDLWISLWIDNGISGTPVAMAFNSDREIVLTPIYQRKEYVKKLDQQQLKNVFDYLFDHPEELDIVPFERYSKRA</sequence>
<name>A0ABV2TCB3_9BACT</name>
<dbReference type="RefSeq" id="WP_354663222.1">
    <property type="nucleotide sequence ID" value="NZ_JBEXAC010000002.1"/>
</dbReference>
<protein>
    <submittedName>
        <fullName evidence="1">Uncharacterized protein</fullName>
    </submittedName>
</protein>
<proteinExistence type="predicted"/>
<evidence type="ECO:0000313" key="1">
    <source>
        <dbReference type="EMBL" id="MET7000668.1"/>
    </source>
</evidence>
<gene>
    <name evidence="1" type="ORF">ABR189_25010</name>
</gene>
<dbReference type="EMBL" id="JBEXAC010000002">
    <property type="protein sequence ID" value="MET7000668.1"/>
    <property type="molecule type" value="Genomic_DNA"/>
</dbReference>